<sequence length="66" mass="7512">MTEPMQRPDHEASRWPRDFDIRQRYAEQQELLEPPPARPREEPTADAGSQPAPCLCSRPPRSGSKG</sequence>
<dbReference type="Proteomes" id="UP000278078">
    <property type="component" value="Chromosome"/>
</dbReference>
<feature type="compositionally biased region" description="Basic and acidic residues" evidence="1">
    <location>
        <begin position="1"/>
        <end position="27"/>
    </location>
</feature>
<feature type="region of interest" description="Disordered" evidence="1">
    <location>
        <begin position="1"/>
        <end position="66"/>
    </location>
</feature>
<accession>A0A3S4MW62</accession>
<protein>
    <submittedName>
        <fullName evidence="2">Uncharacterized protein</fullName>
    </submittedName>
</protein>
<name>A0A3S4MW62_PSEFL</name>
<dbReference type="AlphaFoldDB" id="A0A3S4MW62"/>
<proteinExistence type="predicted"/>
<evidence type="ECO:0000313" key="2">
    <source>
        <dbReference type="EMBL" id="VEE46047.1"/>
    </source>
</evidence>
<evidence type="ECO:0000313" key="3">
    <source>
        <dbReference type="Proteomes" id="UP000278078"/>
    </source>
</evidence>
<evidence type="ECO:0000256" key="1">
    <source>
        <dbReference type="SAM" id="MobiDB-lite"/>
    </source>
</evidence>
<organism evidence="2 3">
    <name type="scientific">Pseudomonas fluorescens</name>
    <dbReference type="NCBI Taxonomy" id="294"/>
    <lineage>
        <taxon>Bacteria</taxon>
        <taxon>Pseudomonadati</taxon>
        <taxon>Pseudomonadota</taxon>
        <taxon>Gammaproteobacteria</taxon>
        <taxon>Pseudomonadales</taxon>
        <taxon>Pseudomonadaceae</taxon>
        <taxon>Pseudomonas</taxon>
    </lineage>
</organism>
<reference evidence="2 3" key="1">
    <citation type="submission" date="2018-12" db="EMBL/GenBank/DDBJ databases">
        <authorList>
            <consortium name="Pathogen Informatics"/>
        </authorList>
    </citation>
    <scope>NUCLEOTIDE SEQUENCE [LARGE SCALE GENOMIC DNA]</scope>
    <source>
        <strain evidence="2 3">NCTC10783</strain>
    </source>
</reference>
<dbReference type="EMBL" id="LR134300">
    <property type="protein sequence ID" value="VEE46047.1"/>
    <property type="molecule type" value="Genomic_DNA"/>
</dbReference>
<gene>
    <name evidence="2" type="ORF">NCTC10783_01908</name>
</gene>